<dbReference type="InterPro" id="IPR029056">
    <property type="entry name" value="Ribokinase-like"/>
</dbReference>
<dbReference type="EC" id="2.7.1.45" evidence="7"/>
<dbReference type="AlphaFoldDB" id="A0A1J5R3R2"/>
<evidence type="ECO:0000256" key="5">
    <source>
        <dbReference type="ARBA" id="ARBA00022840"/>
    </source>
</evidence>
<proteinExistence type="inferred from homology"/>
<dbReference type="PANTHER" id="PTHR43085">
    <property type="entry name" value="HEXOKINASE FAMILY MEMBER"/>
    <property type="match status" value="1"/>
</dbReference>
<dbReference type="PANTHER" id="PTHR43085:SF1">
    <property type="entry name" value="PSEUDOURIDINE KINASE-RELATED"/>
    <property type="match status" value="1"/>
</dbReference>
<dbReference type="PRINTS" id="PR00990">
    <property type="entry name" value="RIBOKINASE"/>
</dbReference>
<dbReference type="Gene3D" id="3.40.1190.20">
    <property type="match status" value="1"/>
</dbReference>
<dbReference type="EMBL" id="MLJW01000285">
    <property type="protein sequence ID" value="OIQ90624.1"/>
    <property type="molecule type" value="Genomic_DNA"/>
</dbReference>
<gene>
    <name evidence="7" type="primary">kdgK_6</name>
    <name evidence="7" type="ORF">GALL_274750</name>
</gene>
<comment type="caution">
    <text evidence="7">The sequence shown here is derived from an EMBL/GenBank/DDBJ whole genome shotgun (WGS) entry which is preliminary data.</text>
</comment>
<accession>A0A1J5R3R2</accession>
<evidence type="ECO:0000256" key="4">
    <source>
        <dbReference type="ARBA" id="ARBA00022777"/>
    </source>
</evidence>
<keyword evidence="3" id="KW-0547">Nucleotide-binding</keyword>
<sequence length="318" mass="32374">MTTTPAPETGAPRALVVGESLIDVVRRRDGSVDEHPGGSPMNVAIGLGRLGRPVDLLTWFGQDRRGAALREHIAESAVRVVEGSDGAATTSVAIATLDAAGAATYTFDLDWQVPPAAGLLDDVAVVHSSTIGAALAPGGEAVLDLLSRARSSATVTYDPNVRPALLGDGARALVERLVDLADVVKVSDEDLAWCEPDSAPGAVAARWASSGPGLVVVTHGAEGVLATTSAGLTVAVPSRRVVVADTVGAGDSFMSGLIDGLWTAGLLGADRREALGRIDESTLVGILERCTEIAGITVSRAGANPPWAGELSPQSADV</sequence>
<dbReference type="PROSITE" id="PS00583">
    <property type="entry name" value="PFKB_KINASES_1"/>
    <property type="match status" value="1"/>
</dbReference>
<reference evidence="7" key="1">
    <citation type="submission" date="2016-10" db="EMBL/GenBank/DDBJ databases">
        <title>Sequence of Gallionella enrichment culture.</title>
        <authorList>
            <person name="Poehlein A."/>
            <person name="Muehling M."/>
            <person name="Daniel R."/>
        </authorList>
    </citation>
    <scope>NUCLEOTIDE SEQUENCE</scope>
</reference>
<evidence type="ECO:0000313" key="7">
    <source>
        <dbReference type="EMBL" id="OIQ90624.1"/>
    </source>
</evidence>
<dbReference type="InterPro" id="IPR002139">
    <property type="entry name" value="Ribo/fructo_kinase"/>
</dbReference>
<comment type="similarity">
    <text evidence="1">Belongs to the carbohydrate kinase PfkB family.</text>
</comment>
<dbReference type="InterPro" id="IPR002173">
    <property type="entry name" value="Carboh/pur_kinase_PfkB_CS"/>
</dbReference>
<evidence type="ECO:0000256" key="2">
    <source>
        <dbReference type="ARBA" id="ARBA00022679"/>
    </source>
</evidence>
<dbReference type="InterPro" id="IPR050306">
    <property type="entry name" value="PfkB_Carbo_kinase"/>
</dbReference>
<name>A0A1J5R3R2_9ZZZZ</name>
<keyword evidence="5" id="KW-0067">ATP-binding</keyword>
<dbReference type="GO" id="GO:0008865">
    <property type="term" value="F:fructokinase activity"/>
    <property type="evidence" value="ECO:0007669"/>
    <property type="project" value="UniProtKB-ARBA"/>
</dbReference>
<dbReference type="InterPro" id="IPR011611">
    <property type="entry name" value="PfkB_dom"/>
</dbReference>
<protein>
    <submittedName>
        <fullName evidence="7">2-dehydro-3-deoxygluconokinase</fullName>
        <ecNumber evidence="7">2.7.1.45</ecNumber>
    </submittedName>
</protein>
<evidence type="ECO:0000256" key="1">
    <source>
        <dbReference type="ARBA" id="ARBA00010688"/>
    </source>
</evidence>
<feature type="domain" description="Carbohydrate kinase PfkB" evidence="6">
    <location>
        <begin position="14"/>
        <end position="305"/>
    </location>
</feature>
<keyword evidence="2 7" id="KW-0808">Transferase</keyword>
<organism evidence="7">
    <name type="scientific">mine drainage metagenome</name>
    <dbReference type="NCBI Taxonomy" id="410659"/>
    <lineage>
        <taxon>unclassified sequences</taxon>
        <taxon>metagenomes</taxon>
        <taxon>ecological metagenomes</taxon>
    </lineage>
</organism>
<dbReference type="PROSITE" id="PS00584">
    <property type="entry name" value="PFKB_KINASES_2"/>
    <property type="match status" value="1"/>
</dbReference>
<evidence type="ECO:0000259" key="6">
    <source>
        <dbReference type="Pfam" id="PF00294"/>
    </source>
</evidence>
<dbReference type="GO" id="GO:0005524">
    <property type="term" value="F:ATP binding"/>
    <property type="evidence" value="ECO:0007669"/>
    <property type="project" value="UniProtKB-KW"/>
</dbReference>
<dbReference type="SUPFAM" id="SSF53613">
    <property type="entry name" value="Ribokinase-like"/>
    <property type="match status" value="1"/>
</dbReference>
<dbReference type="CDD" id="cd01167">
    <property type="entry name" value="bac_FRK"/>
    <property type="match status" value="1"/>
</dbReference>
<evidence type="ECO:0000256" key="3">
    <source>
        <dbReference type="ARBA" id="ARBA00022741"/>
    </source>
</evidence>
<keyword evidence="4 7" id="KW-0418">Kinase</keyword>
<dbReference type="Pfam" id="PF00294">
    <property type="entry name" value="PfkB"/>
    <property type="match status" value="1"/>
</dbReference>
<dbReference type="GO" id="GO:0006000">
    <property type="term" value="P:fructose metabolic process"/>
    <property type="evidence" value="ECO:0007669"/>
    <property type="project" value="UniProtKB-ARBA"/>
</dbReference>
<dbReference type="GO" id="GO:0008673">
    <property type="term" value="F:2-dehydro-3-deoxygluconokinase activity"/>
    <property type="evidence" value="ECO:0007669"/>
    <property type="project" value="UniProtKB-EC"/>
</dbReference>